<name>A7HV16_PARL1</name>
<evidence type="ECO:0000256" key="4">
    <source>
        <dbReference type="ARBA" id="ARBA00022989"/>
    </source>
</evidence>
<evidence type="ECO:0000256" key="1">
    <source>
        <dbReference type="ARBA" id="ARBA00004651"/>
    </source>
</evidence>
<dbReference type="GO" id="GO:0015171">
    <property type="term" value="F:amino acid transmembrane transporter activity"/>
    <property type="evidence" value="ECO:0007669"/>
    <property type="project" value="TreeGrafter"/>
</dbReference>
<dbReference type="STRING" id="402881.Plav_2135"/>
<dbReference type="Pfam" id="PF01810">
    <property type="entry name" value="LysE"/>
    <property type="match status" value="1"/>
</dbReference>
<dbReference type="PANTHER" id="PTHR30086:SF20">
    <property type="entry name" value="ARGININE EXPORTER PROTEIN ARGO-RELATED"/>
    <property type="match status" value="1"/>
</dbReference>
<keyword evidence="4 6" id="KW-1133">Transmembrane helix</keyword>
<dbReference type="Proteomes" id="UP000006377">
    <property type="component" value="Chromosome"/>
</dbReference>
<dbReference type="AlphaFoldDB" id="A7HV16"/>
<keyword evidence="5 6" id="KW-0472">Membrane</keyword>
<organism evidence="7 8">
    <name type="scientific">Parvibaculum lavamentivorans (strain DS-1 / DSM 13023 / NCIMB 13966)</name>
    <dbReference type="NCBI Taxonomy" id="402881"/>
    <lineage>
        <taxon>Bacteria</taxon>
        <taxon>Pseudomonadati</taxon>
        <taxon>Pseudomonadota</taxon>
        <taxon>Alphaproteobacteria</taxon>
        <taxon>Hyphomicrobiales</taxon>
        <taxon>Parvibaculaceae</taxon>
        <taxon>Parvibaculum</taxon>
    </lineage>
</organism>
<feature type="transmembrane region" description="Helical" evidence="6">
    <location>
        <begin position="175"/>
        <end position="196"/>
    </location>
</feature>
<evidence type="ECO:0000256" key="2">
    <source>
        <dbReference type="ARBA" id="ARBA00022475"/>
    </source>
</evidence>
<accession>A7HV16</accession>
<dbReference type="eggNOG" id="COG1280">
    <property type="taxonomic scope" value="Bacteria"/>
</dbReference>
<feature type="transmembrane region" description="Helical" evidence="6">
    <location>
        <begin position="141"/>
        <end position="163"/>
    </location>
</feature>
<evidence type="ECO:0000313" key="8">
    <source>
        <dbReference type="Proteomes" id="UP000006377"/>
    </source>
</evidence>
<proteinExistence type="predicted"/>
<protein>
    <submittedName>
        <fullName evidence="7">Lysine exporter protein (LYSE/YGGA)</fullName>
    </submittedName>
</protein>
<feature type="transmembrane region" description="Helical" evidence="6">
    <location>
        <begin position="71"/>
        <end position="88"/>
    </location>
</feature>
<evidence type="ECO:0000256" key="3">
    <source>
        <dbReference type="ARBA" id="ARBA00022692"/>
    </source>
</evidence>
<feature type="transmembrane region" description="Helical" evidence="6">
    <location>
        <begin position="41"/>
        <end position="64"/>
    </location>
</feature>
<sequence>MPIETLLLGAVFVATMSFTPGPANLSLLSVGASLGLSRALPYLFGVWLGGLFVITAGALGLGALLMTLPEVFFALKLMGFAYICWLAWRLARAGFGGPSHEVAPSFWAGVALHPVNPKAYVQTVMVFTAFIVPDISYAPQALALVAVSMVLMMMATSLWGMGGNAIRLFVRDQRVMRGIAIAASAFMVVSVAAALAV</sequence>
<reference evidence="7 8" key="1">
    <citation type="journal article" date="2011" name="Stand. Genomic Sci.">
        <title>Complete genome sequence of Parvibaculum lavamentivorans type strain (DS-1(T)).</title>
        <authorList>
            <person name="Schleheck D."/>
            <person name="Weiss M."/>
            <person name="Pitluck S."/>
            <person name="Bruce D."/>
            <person name="Land M.L."/>
            <person name="Han S."/>
            <person name="Saunders E."/>
            <person name="Tapia R."/>
            <person name="Detter C."/>
            <person name="Brettin T."/>
            <person name="Han J."/>
            <person name="Woyke T."/>
            <person name="Goodwin L."/>
            <person name="Pennacchio L."/>
            <person name="Nolan M."/>
            <person name="Cook A.M."/>
            <person name="Kjelleberg S."/>
            <person name="Thomas T."/>
        </authorList>
    </citation>
    <scope>NUCLEOTIDE SEQUENCE [LARGE SCALE GENOMIC DNA]</scope>
    <source>
        <strain evidence="8">DS-1 / DSM 13023 / NCIMB 13966</strain>
    </source>
</reference>
<gene>
    <name evidence="7" type="ordered locus">Plav_2135</name>
</gene>
<dbReference type="RefSeq" id="WP_012111053.1">
    <property type="nucleotide sequence ID" value="NC_009719.1"/>
</dbReference>
<comment type="subcellular location">
    <subcellularLocation>
        <location evidence="1">Cell membrane</location>
        <topology evidence="1">Multi-pass membrane protein</topology>
    </subcellularLocation>
</comment>
<dbReference type="EMBL" id="CP000774">
    <property type="protein sequence ID" value="ABS63749.1"/>
    <property type="molecule type" value="Genomic_DNA"/>
</dbReference>
<dbReference type="HOGENOM" id="CLU_079569_1_0_5"/>
<evidence type="ECO:0000256" key="6">
    <source>
        <dbReference type="SAM" id="Phobius"/>
    </source>
</evidence>
<dbReference type="KEGG" id="pla:Plav_2135"/>
<dbReference type="OrthoDB" id="9812084at2"/>
<keyword evidence="3 6" id="KW-0812">Transmembrane</keyword>
<evidence type="ECO:0000256" key="5">
    <source>
        <dbReference type="ARBA" id="ARBA00023136"/>
    </source>
</evidence>
<keyword evidence="2" id="KW-1003">Cell membrane</keyword>
<dbReference type="PANTHER" id="PTHR30086">
    <property type="entry name" value="ARGININE EXPORTER PROTEIN ARGO"/>
    <property type="match status" value="1"/>
</dbReference>
<keyword evidence="8" id="KW-1185">Reference proteome</keyword>
<dbReference type="InterPro" id="IPR001123">
    <property type="entry name" value="LeuE-type"/>
</dbReference>
<dbReference type="GO" id="GO:0005886">
    <property type="term" value="C:plasma membrane"/>
    <property type="evidence" value="ECO:0007669"/>
    <property type="project" value="UniProtKB-SubCell"/>
</dbReference>
<dbReference type="GO" id="GO:0033228">
    <property type="term" value="P:cysteine export across plasma membrane"/>
    <property type="evidence" value="ECO:0007669"/>
    <property type="project" value="TreeGrafter"/>
</dbReference>
<evidence type="ECO:0000313" key="7">
    <source>
        <dbReference type="EMBL" id="ABS63749.1"/>
    </source>
</evidence>